<dbReference type="InterPro" id="IPR027417">
    <property type="entry name" value="P-loop_NTPase"/>
</dbReference>
<dbReference type="SMART" id="SM00382">
    <property type="entry name" value="AAA"/>
    <property type="match status" value="1"/>
</dbReference>
<comment type="caution">
    <text evidence="5">The sequence shown here is derived from an EMBL/GenBank/DDBJ whole genome shotgun (WGS) entry which is preliminary data.</text>
</comment>
<dbReference type="SUPFAM" id="SSF47240">
    <property type="entry name" value="Ferritin-like"/>
    <property type="match status" value="1"/>
</dbReference>
<dbReference type="PANTHER" id="PTHR24220">
    <property type="entry name" value="IMPORT ATP-BINDING PROTEIN"/>
    <property type="match status" value="1"/>
</dbReference>
<accession>A0A511QYC6</accession>
<dbReference type="AlphaFoldDB" id="A0A511QYC6"/>
<dbReference type="GO" id="GO:0016491">
    <property type="term" value="F:oxidoreductase activity"/>
    <property type="evidence" value="ECO:0007669"/>
    <property type="project" value="InterPro"/>
</dbReference>
<dbReference type="SUPFAM" id="SSF52540">
    <property type="entry name" value="P-loop containing nucleoside triphosphate hydrolases"/>
    <property type="match status" value="1"/>
</dbReference>
<name>A0A511QYC6_9DEIN</name>
<dbReference type="PANTHER" id="PTHR24220:SF86">
    <property type="entry name" value="ABC TRANSPORTER ABCH.1"/>
    <property type="match status" value="1"/>
</dbReference>
<evidence type="ECO:0000256" key="1">
    <source>
        <dbReference type="ARBA" id="ARBA00022448"/>
    </source>
</evidence>
<dbReference type="InterPro" id="IPR007029">
    <property type="entry name" value="YHS_dom"/>
</dbReference>
<dbReference type="GO" id="GO:0022857">
    <property type="term" value="F:transmembrane transporter activity"/>
    <property type="evidence" value="ECO:0007669"/>
    <property type="project" value="TreeGrafter"/>
</dbReference>
<dbReference type="CDD" id="cd03255">
    <property type="entry name" value="ABC_MJ0796_LolCDE_FtsE"/>
    <property type="match status" value="1"/>
</dbReference>
<dbReference type="InterPro" id="IPR015854">
    <property type="entry name" value="ABC_transpr_LolD-like"/>
</dbReference>
<dbReference type="GO" id="GO:0005886">
    <property type="term" value="C:plasma membrane"/>
    <property type="evidence" value="ECO:0007669"/>
    <property type="project" value="TreeGrafter"/>
</dbReference>
<dbReference type="Gene3D" id="1.10.620.20">
    <property type="entry name" value="Ribonucleotide Reductase, subunit A"/>
    <property type="match status" value="1"/>
</dbReference>
<dbReference type="PROSITE" id="PS00211">
    <property type="entry name" value="ABC_TRANSPORTER_1"/>
    <property type="match status" value="1"/>
</dbReference>
<feature type="domain" description="ABC transporter" evidence="4">
    <location>
        <begin position="9"/>
        <end position="248"/>
    </location>
</feature>
<dbReference type="RefSeq" id="WP_147075275.1">
    <property type="nucleotide sequence ID" value="NZ_BJXL01000010.1"/>
</dbReference>
<dbReference type="InterPro" id="IPR011017">
    <property type="entry name" value="TRASH_dom"/>
</dbReference>
<dbReference type="InterPro" id="IPR017871">
    <property type="entry name" value="ABC_transporter-like_CS"/>
</dbReference>
<dbReference type="InterPro" id="IPR009078">
    <property type="entry name" value="Ferritin-like_SF"/>
</dbReference>
<dbReference type="InterPro" id="IPR003439">
    <property type="entry name" value="ABC_transporter-like_ATP-bd"/>
</dbReference>
<evidence type="ECO:0000256" key="2">
    <source>
        <dbReference type="ARBA" id="ARBA00022741"/>
    </source>
</evidence>
<keyword evidence="3 5" id="KW-0067">ATP-binding</keyword>
<dbReference type="GO" id="GO:0098796">
    <property type="term" value="C:membrane protein complex"/>
    <property type="evidence" value="ECO:0007669"/>
    <property type="project" value="UniProtKB-ARBA"/>
</dbReference>
<dbReference type="OrthoDB" id="508204at2"/>
<gene>
    <name evidence="5" type="ORF">MHY01S_05660</name>
</gene>
<evidence type="ECO:0000259" key="4">
    <source>
        <dbReference type="PROSITE" id="PS50893"/>
    </source>
</evidence>
<dbReference type="FunFam" id="3.40.50.300:FF:000032">
    <property type="entry name" value="Export ABC transporter ATP-binding protein"/>
    <property type="match status" value="1"/>
</dbReference>
<dbReference type="EMBL" id="BJXL01000010">
    <property type="protein sequence ID" value="GEM82400.1"/>
    <property type="molecule type" value="Genomic_DNA"/>
</dbReference>
<dbReference type="InterPro" id="IPR017911">
    <property type="entry name" value="MacB-like_ATP-bd"/>
</dbReference>
<dbReference type="Proteomes" id="UP000321197">
    <property type="component" value="Unassembled WGS sequence"/>
</dbReference>
<dbReference type="InterPro" id="IPR003593">
    <property type="entry name" value="AAA+_ATPase"/>
</dbReference>
<reference evidence="5 6" key="1">
    <citation type="submission" date="2019-07" db="EMBL/GenBank/DDBJ databases">
        <title>Whole genome shotgun sequence of Meiothermus hypogaeus NBRC 106114.</title>
        <authorList>
            <person name="Hosoyama A."/>
            <person name="Uohara A."/>
            <person name="Ohji S."/>
            <person name="Ichikawa N."/>
        </authorList>
    </citation>
    <scope>NUCLEOTIDE SEQUENCE [LARGE SCALE GENOMIC DNA]</scope>
    <source>
        <strain evidence="5 6">NBRC 106114</strain>
    </source>
</reference>
<keyword evidence="2" id="KW-0547">Nucleotide-binding</keyword>
<dbReference type="Pfam" id="PF04945">
    <property type="entry name" value="YHS"/>
    <property type="match status" value="1"/>
</dbReference>
<dbReference type="Pfam" id="PF00005">
    <property type="entry name" value="ABC_tran"/>
    <property type="match status" value="1"/>
</dbReference>
<protein>
    <submittedName>
        <fullName evidence="5">ABC transporter ATP-binding protein</fullName>
    </submittedName>
</protein>
<proteinExistence type="predicted"/>
<dbReference type="Gene3D" id="3.40.50.300">
    <property type="entry name" value="P-loop containing nucleotide triphosphate hydrolases"/>
    <property type="match status" value="1"/>
</dbReference>
<sequence length="284" mass="31169">MRTERAATLRVQNLSKRYGSGETAVQAVKGVSLEVSPGEIVLIMGPSGSGKTTLLSMLGALLRPTEGRIELDGLVLSELSEGRLPDIRLRHFGFVFQDFNLLSALSALDNVAIVAELAGLGRKAARARARALLEELGLGARLHFLPEQLSGGEKQRVAIARALVNEPALLLADEPTANLDSHHGHETMRLLRRIAKEQGKSVLIVSHDARIQDIADRVLWLEDGEFKEMRSLATDPVCGMTVEREKAVSAQWEGKSYYFCCRGCREEFLAGPQRFGKATARERE</sequence>
<evidence type="ECO:0000313" key="5">
    <source>
        <dbReference type="EMBL" id="GEM82400.1"/>
    </source>
</evidence>
<organism evidence="5 6">
    <name type="scientific">Meiothermus hypogaeus NBRC 106114</name>
    <dbReference type="NCBI Taxonomy" id="1227553"/>
    <lineage>
        <taxon>Bacteria</taxon>
        <taxon>Thermotogati</taxon>
        <taxon>Deinococcota</taxon>
        <taxon>Deinococci</taxon>
        <taxon>Thermales</taxon>
        <taxon>Thermaceae</taxon>
        <taxon>Meiothermus</taxon>
    </lineage>
</organism>
<dbReference type="GO" id="GO:0005524">
    <property type="term" value="F:ATP binding"/>
    <property type="evidence" value="ECO:0007669"/>
    <property type="project" value="UniProtKB-KW"/>
</dbReference>
<dbReference type="PROSITE" id="PS50893">
    <property type="entry name" value="ABC_TRANSPORTER_2"/>
    <property type="match status" value="1"/>
</dbReference>
<evidence type="ECO:0000256" key="3">
    <source>
        <dbReference type="ARBA" id="ARBA00022840"/>
    </source>
</evidence>
<dbReference type="GO" id="GO:0016887">
    <property type="term" value="F:ATP hydrolysis activity"/>
    <property type="evidence" value="ECO:0007669"/>
    <property type="project" value="InterPro"/>
</dbReference>
<dbReference type="InterPro" id="IPR012348">
    <property type="entry name" value="RNR-like"/>
</dbReference>
<evidence type="ECO:0000313" key="6">
    <source>
        <dbReference type="Proteomes" id="UP000321197"/>
    </source>
</evidence>
<keyword evidence="1" id="KW-0813">Transport</keyword>
<dbReference type="SMART" id="SM00746">
    <property type="entry name" value="TRASH"/>
    <property type="match status" value="1"/>
</dbReference>